<accession>I2NT72</accession>
<feature type="region of interest" description="Disordered" evidence="1">
    <location>
        <begin position="51"/>
        <end position="79"/>
    </location>
</feature>
<reference evidence="2 3" key="1">
    <citation type="submission" date="2012-04" db="EMBL/GenBank/DDBJ databases">
        <authorList>
            <person name="Harkins D.M."/>
            <person name="Madupu R."/>
            <person name="Durkin A.S."/>
            <person name="Torralba M."/>
            <person name="Methe B."/>
            <person name="Sutton G.G."/>
            <person name="Nelson K.E."/>
        </authorList>
    </citation>
    <scope>NUCLEOTIDE SEQUENCE [LARGE SCALE GENOMIC DNA]</scope>
    <source>
        <strain evidence="2 3">VK64</strain>
    </source>
</reference>
<gene>
    <name evidence="2" type="ORF">HMPREF1051_3199</name>
</gene>
<proteinExistence type="predicted"/>
<evidence type="ECO:0000313" key="2">
    <source>
        <dbReference type="EMBL" id="EIG29033.1"/>
    </source>
</evidence>
<dbReference type="EMBL" id="AJMT01000088">
    <property type="protein sequence ID" value="EIG29033.1"/>
    <property type="molecule type" value="Genomic_DNA"/>
</dbReference>
<comment type="caution">
    <text evidence="2">The sequence shown here is derived from an EMBL/GenBank/DDBJ whole genome shotgun (WGS) entry which is preliminary data.</text>
</comment>
<feature type="compositionally biased region" description="Basic and acidic residues" evidence="1">
    <location>
        <begin position="54"/>
        <end position="76"/>
    </location>
</feature>
<organism evidence="2 3">
    <name type="scientific">Neisseria sicca VK64</name>
    <dbReference type="NCBI Taxonomy" id="1095748"/>
    <lineage>
        <taxon>Bacteria</taxon>
        <taxon>Pseudomonadati</taxon>
        <taxon>Pseudomonadota</taxon>
        <taxon>Betaproteobacteria</taxon>
        <taxon>Neisseriales</taxon>
        <taxon>Neisseriaceae</taxon>
        <taxon>Neisseria</taxon>
    </lineage>
</organism>
<dbReference type="Proteomes" id="UP000004473">
    <property type="component" value="Unassembled WGS sequence"/>
</dbReference>
<protein>
    <submittedName>
        <fullName evidence="2">Uncharacterized protein</fullName>
    </submittedName>
</protein>
<dbReference type="AlphaFoldDB" id="I2NT72"/>
<evidence type="ECO:0000313" key="3">
    <source>
        <dbReference type="Proteomes" id="UP000004473"/>
    </source>
</evidence>
<evidence type="ECO:0000256" key="1">
    <source>
        <dbReference type="SAM" id="MobiDB-lite"/>
    </source>
</evidence>
<sequence length="91" mass="10482">MWNCITVVPCYKHPYSLARELTLIYLHAPECSFFQSSVVFSQTLKLPSTIASHLPDRPRSSENKKTARENHRERQSIESITKYENITADGL</sequence>
<name>I2NT72_NEISI</name>